<dbReference type="Proteomes" id="UP001156682">
    <property type="component" value="Unassembled WGS sequence"/>
</dbReference>
<sequence>MLLKLGLGLLILPLMVLMGIWGFEYADVSSCIYEGGSYDYLLGECLMDQQGIFVTFAERHPSLVSTSLWASCAGLVFTIVGLYRGRS</sequence>
<evidence type="ECO:0000313" key="3">
    <source>
        <dbReference type="Proteomes" id="UP001156682"/>
    </source>
</evidence>
<keyword evidence="1" id="KW-0812">Transmembrane</keyword>
<evidence type="ECO:0000256" key="1">
    <source>
        <dbReference type="SAM" id="Phobius"/>
    </source>
</evidence>
<proteinExistence type="predicted"/>
<organism evidence="2 3">
    <name type="scientific">Marinospirillum insulare</name>
    <dbReference type="NCBI Taxonomy" id="217169"/>
    <lineage>
        <taxon>Bacteria</taxon>
        <taxon>Pseudomonadati</taxon>
        <taxon>Pseudomonadota</taxon>
        <taxon>Gammaproteobacteria</taxon>
        <taxon>Oceanospirillales</taxon>
        <taxon>Oceanospirillaceae</taxon>
        <taxon>Marinospirillum</taxon>
    </lineage>
</organism>
<comment type="caution">
    <text evidence="2">The sequence shown here is derived from an EMBL/GenBank/DDBJ whole genome shotgun (WGS) entry which is preliminary data.</text>
</comment>
<protein>
    <submittedName>
        <fullName evidence="2">Uncharacterized protein</fullName>
    </submittedName>
</protein>
<dbReference type="RefSeq" id="WP_027852100.1">
    <property type="nucleotide sequence ID" value="NZ_BSOR01000015.1"/>
</dbReference>
<accession>A0ABQ5ZYA2</accession>
<reference evidence="3" key="1">
    <citation type="journal article" date="2019" name="Int. J. Syst. Evol. Microbiol.">
        <title>The Global Catalogue of Microorganisms (GCM) 10K type strain sequencing project: providing services to taxonomists for standard genome sequencing and annotation.</title>
        <authorList>
            <consortium name="The Broad Institute Genomics Platform"/>
            <consortium name="The Broad Institute Genome Sequencing Center for Infectious Disease"/>
            <person name="Wu L."/>
            <person name="Ma J."/>
        </authorList>
    </citation>
    <scope>NUCLEOTIDE SEQUENCE [LARGE SCALE GENOMIC DNA]</scope>
    <source>
        <strain evidence="3">NBRC 100033</strain>
    </source>
</reference>
<gene>
    <name evidence="2" type="ORF">GCM10007878_07570</name>
</gene>
<feature type="transmembrane region" description="Helical" evidence="1">
    <location>
        <begin position="63"/>
        <end position="83"/>
    </location>
</feature>
<dbReference type="EMBL" id="BSOR01000015">
    <property type="protein sequence ID" value="GLR63322.1"/>
    <property type="molecule type" value="Genomic_DNA"/>
</dbReference>
<keyword evidence="1" id="KW-0472">Membrane</keyword>
<evidence type="ECO:0000313" key="2">
    <source>
        <dbReference type="EMBL" id="GLR63322.1"/>
    </source>
</evidence>
<keyword evidence="3" id="KW-1185">Reference proteome</keyword>
<keyword evidence="1" id="KW-1133">Transmembrane helix</keyword>
<name>A0ABQ5ZYA2_9GAMM</name>